<dbReference type="AlphaFoldDB" id="A0A9N8GZW8"/>
<feature type="compositionally biased region" description="Basic and acidic residues" evidence="1">
    <location>
        <begin position="159"/>
        <end position="168"/>
    </location>
</feature>
<organism evidence="2 3">
    <name type="scientific">Seminavis robusta</name>
    <dbReference type="NCBI Taxonomy" id="568900"/>
    <lineage>
        <taxon>Eukaryota</taxon>
        <taxon>Sar</taxon>
        <taxon>Stramenopiles</taxon>
        <taxon>Ochrophyta</taxon>
        <taxon>Bacillariophyta</taxon>
        <taxon>Bacillariophyceae</taxon>
        <taxon>Bacillariophycidae</taxon>
        <taxon>Naviculales</taxon>
        <taxon>Naviculaceae</taxon>
        <taxon>Seminavis</taxon>
    </lineage>
</organism>
<sequence length="168" mass="18547">MNRIPSVIFVPNCPVETSLEISTVRCASSPEQQDLDAMLANACPLPALERWSSEGSAPKKQSDTCKKCPQPPQRRGSNVTMLGDIPVKRCSCSLLDDDDDDSSQESTEQQLFEATGTKPATVSMTSAGNPRRDNRRRRNTSANVSPASAPKQPLRRCSRRDLVDRWSR</sequence>
<feature type="region of interest" description="Disordered" evidence="1">
    <location>
        <begin position="50"/>
        <end position="82"/>
    </location>
</feature>
<protein>
    <submittedName>
        <fullName evidence="2">Uncharacterized protein</fullName>
    </submittedName>
</protein>
<reference evidence="2" key="1">
    <citation type="submission" date="2020-06" db="EMBL/GenBank/DDBJ databases">
        <authorList>
            <consortium name="Plant Systems Biology data submission"/>
        </authorList>
    </citation>
    <scope>NUCLEOTIDE SEQUENCE</scope>
    <source>
        <strain evidence="2">D6</strain>
    </source>
</reference>
<proteinExistence type="predicted"/>
<keyword evidence="3" id="KW-1185">Reference proteome</keyword>
<comment type="caution">
    <text evidence="2">The sequence shown here is derived from an EMBL/GenBank/DDBJ whole genome shotgun (WGS) entry which is preliminary data.</text>
</comment>
<name>A0A9N8GZW8_9STRA</name>
<dbReference type="EMBL" id="CAICTM010000010">
    <property type="protein sequence ID" value="CAB9496838.1"/>
    <property type="molecule type" value="Genomic_DNA"/>
</dbReference>
<evidence type="ECO:0000256" key="1">
    <source>
        <dbReference type="SAM" id="MobiDB-lite"/>
    </source>
</evidence>
<evidence type="ECO:0000313" key="3">
    <source>
        <dbReference type="Proteomes" id="UP001153069"/>
    </source>
</evidence>
<feature type="compositionally biased region" description="Polar residues" evidence="1">
    <location>
        <begin position="104"/>
        <end position="128"/>
    </location>
</feature>
<feature type="region of interest" description="Disordered" evidence="1">
    <location>
        <begin position="94"/>
        <end position="168"/>
    </location>
</feature>
<evidence type="ECO:0000313" key="2">
    <source>
        <dbReference type="EMBL" id="CAB9496838.1"/>
    </source>
</evidence>
<dbReference type="Proteomes" id="UP001153069">
    <property type="component" value="Unassembled WGS sequence"/>
</dbReference>
<gene>
    <name evidence="2" type="ORF">SEMRO_10_G008030.1</name>
</gene>
<accession>A0A9N8GZW8</accession>